<protein>
    <recommendedName>
        <fullName evidence="3">DUF479 domain-containing protein</fullName>
    </recommendedName>
</protein>
<gene>
    <name evidence="1" type="ORF">VRU49_00480</name>
</gene>
<dbReference type="RefSeq" id="WP_330144805.1">
    <property type="nucleotide sequence ID" value="NZ_JAZDQU010000001.1"/>
</dbReference>
<accession>A0ABU7GXU9</accession>
<dbReference type="Proteomes" id="UP001337681">
    <property type="component" value="Unassembled WGS sequence"/>
</dbReference>
<evidence type="ECO:0000313" key="1">
    <source>
        <dbReference type="EMBL" id="MEE1883880.1"/>
    </source>
</evidence>
<organism evidence="1 2">
    <name type="scientific">Pedobacter flavus</name>
    <dbReference type="NCBI Taxonomy" id="3113906"/>
    <lineage>
        <taxon>Bacteria</taxon>
        <taxon>Pseudomonadati</taxon>
        <taxon>Bacteroidota</taxon>
        <taxon>Sphingobacteriia</taxon>
        <taxon>Sphingobacteriales</taxon>
        <taxon>Sphingobacteriaceae</taxon>
        <taxon>Pedobacter</taxon>
    </lineage>
</organism>
<name>A0ABU7GXU9_9SPHI</name>
<dbReference type="Pfam" id="PF04336">
    <property type="entry name" value="ACP_PD"/>
    <property type="match status" value="1"/>
</dbReference>
<keyword evidence="2" id="KW-1185">Reference proteome</keyword>
<reference evidence="1 2" key="1">
    <citation type="submission" date="2024-01" db="EMBL/GenBank/DDBJ databases">
        <title>Pedobacter sp. nov., isolated from oil-contaminated soil.</title>
        <authorList>
            <person name="Le N.T.T."/>
        </authorList>
    </citation>
    <scope>NUCLEOTIDE SEQUENCE [LARGE SCALE GENOMIC DNA]</scope>
    <source>
        <strain evidence="1 2">VNH31</strain>
    </source>
</reference>
<dbReference type="EMBL" id="JAZDQU010000001">
    <property type="protein sequence ID" value="MEE1883880.1"/>
    <property type="molecule type" value="Genomic_DNA"/>
</dbReference>
<evidence type="ECO:0008006" key="3">
    <source>
        <dbReference type="Google" id="ProtNLM"/>
    </source>
</evidence>
<dbReference type="InterPro" id="IPR007431">
    <property type="entry name" value="ACP_PD"/>
</dbReference>
<proteinExistence type="predicted"/>
<sequence length="231" mass="27302">MNFLSHYYFDRQTSSLRIMGSLLPDFIKNAGKFKIESPLKQPEKYSEPGINEIYLGWKNHIIIDKLFHSSDFFYEQTQRIKEKIQPITEGTEIRPSFLAHISLELMLDHLLIKYNHLHVQDLYTALQTAPKETIIEFLNLCRVESPETVMNFLNNFTSSKYLISYQKTANIAYALNRICMRVWPEGMEKQKIDELHDQIDQYIAENETELLKIFNVMALELSNYKNKNLRQ</sequence>
<evidence type="ECO:0000313" key="2">
    <source>
        <dbReference type="Proteomes" id="UP001337681"/>
    </source>
</evidence>
<comment type="caution">
    <text evidence="1">The sequence shown here is derived from an EMBL/GenBank/DDBJ whole genome shotgun (WGS) entry which is preliminary data.</text>
</comment>